<keyword evidence="4" id="KW-1185">Reference proteome</keyword>
<organism evidence="1 3">
    <name type="scientific">Xenorhabdus ehlersii</name>
    <dbReference type="NCBI Taxonomy" id="290111"/>
    <lineage>
        <taxon>Bacteria</taxon>
        <taxon>Pseudomonadati</taxon>
        <taxon>Pseudomonadota</taxon>
        <taxon>Gammaproteobacteria</taxon>
        <taxon>Enterobacterales</taxon>
        <taxon>Morganellaceae</taxon>
        <taxon>Xenorhabdus</taxon>
    </lineage>
</organism>
<name>A0A2D0IXF0_9GAMM</name>
<dbReference type="Proteomes" id="UP000283568">
    <property type="component" value="Unassembled WGS sequence"/>
</dbReference>
<dbReference type="EMBL" id="RAQI01000001">
    <property type="protein sequence ID" value="RKE93163.1"/>
    <property type="molecule type" value="Genomic_DNA"/>
</dbReference>
<dbReference type="OrthoDB" id="6437914at2"/>
<gene>
    <name evidence="2" type="ORF">BDE27_0873</name>
    <name evidence="1" type="ORF">Xehl_00309</name>
</gene>
<evidence type="ECO:0000313" key="4">
    <source>
        <dbReference type="Proteomes" id="UP000283568"/>
    </source>
</evidence>
<proteinExistence type="predicted"/>
<dbReference type="AlphaFoldDB" id="A0A2D0IXF0"/>
<evidence type="ECO:0000313" key="3">
    <source>
        <dbReference type="Proteomes" id="UP000225605"/>
    </source>
</evidence>
<sequence>MKNNKESLYLQELAYLREKMKLAAAENPHLAKFLEHPNDPDIQGF</sequence>
<accession>A0A2D0IXF0</accession>
<dbReference type="Proteomes" id="UP000225605">
    <property type="component" value="Unassembled WGS sequence"/>
</dbReference>
<reference evidence="2 4" key="2">
    <citation type="submission" date="2018-09" db="EMBL/GenBank/DDBJ databases">
        <title>Genomic Encyclopedia of Archaeal and Bacterial Type Strains, Phase II (KMG-II): from individual species to whole genera.</title>
        <authorList>
            <person name="Goeker M."/>
        </authorList>
    </citation>
    <scope>NUCLEOTIDE SEQUENCE [LARGE SCALE GENOMIC DNA]</scope>
    <source>
        <strain evidence="2 4">DSM 16337</strain>
    </source>
</reference>
<evidence type="ECO:0000313" key="1">
    <source>
        <dbReference type="EMBL" id="PHM26637.1"/>
    </source>
</evidence>
<protein>
    <submittedName>
        <fullName evidence="1">Uncharacterized protein</fullName>
    </submittedName>
</protein>
<evidence type="ECO:0000313" key="2">
    <source>
        <dbReference type="EMBL" id="RKE93163.1"/>
    </source>
</evidence>
<reference evidence="1 3" key="1">
    <citation type="journal article" date="2017" name="Nat. Microbiol.">
        <title>Natural product diversity associated with the nematode symbionts Photorhabdus and Xenorhabdus.</title>
        <authorList>
            <person name="Tobias N.J."/>
            <person name="Wolff H."/>
            <person name="Djahanschiri B."/>
            <person name="Grundmann F."/>
            <person name="Kronenwerth M."/>
            <person name="Shi Y.M."/>
            <person name="Simonyi S."/>
            <person name="Grun P."/>
            <person name="Shapiro-Ilan D."/>
            <person name="Pidot S.J."/>
            <person name="Stinear T.P."/>
            <person name="Ebersberger I."/>
            <person name="Bode H.B."/>
        </authorList>
    </citation>
    <scope>NUCLEOTIDE SEQUENCE [LARGE SCALE GENOMIC DNA]</scope>
    <source>
        <strain evidence="1 3">DSM 16337</strain>
    </source>
</reference>
<dbReference type="EMBL" id="NIBT01000002">
    <property type="protein sequence ID" value="PHM26637.1"/>
    <property type="molecule type" value="Genomic_DNA"/>
</dbReference>
<comment type="caution">
    <text evidence="1">The sequence shown here is derived from an EMBL/GenBank/DDBJ whole genome shotgun (WGS) entry which is preliminary data.</text>
</comment>
<dbReference type="RefSeq" id="WP_143707505.1">
    <property type="nucleotide sequence ID" value="NZ_CAWNOJ010000031.1"/>
</dbReference>